<dbReference type="Proteomes" id="UP000095349">
    <property type="component" value="Chromosome"/>
</dbReference>
<dbReference type="PRINTS" id="PR01041">
    <property type="entry name" value="TRNASYNTHMET"/>
</dbReference>
<dbReference type="InterPro" id="IPR014729">
    <property type="entry name" value="Rossmann-like_a/b/a_fold"/>
</dbReference>
<comment type="catalytic activity">
    <reaction evidence="7">
        <text>tRNA(Met) + L-methionine + ATP = L-methionyl-tRNA(Met) + AMP + diphosphate</text>
        <dbReference type="Rhea" id="RHEA:13481"/>
        <dbReference type="Rhea" id="RHEA-COMP:9667"/>
        <dbReference type="Rhea" id="RHEA-COMP:9698"/>
        <dbReference type="ChEBI" id="CHEBI:30616"/>
        <dbReference type="ChEBI" id="CHEBI:33019"/>
        <dbReference type="ChEBI" id="CHEBI:57844"/>
        <dbReference type="ChEBI" id="CHEBI:78442"/>
        <dbReference type="ChEBI" id="CHEBI:78530"/>
        <dbReference type="ChEBI" id="CHEBI:456215"/>
        <dbReference type="EC" id="6.1.1.10"/>
    </reaction>
</comment>
<dbReference type="STRING" id="285473.A4G23_03545"/>
<dbReference type="Gene3D" id="3.40.50.620">
    <property type="entry name" value="HUPs"/>
    <property type="match status" value="1"/>
</dbReference>
<keyword evidence="4 8" id="KW-0648">Protein biosynthesis</keyword>
<evidence type="ECO:0000313" key="10">
    <source>
        <dbReference type="EMBL" id="AOT60670.1"/>
    </source>
</evidence>
<evidence type="ECO:0000256" key="6">
    <source>
        <dbReference type="ARBA" id="ARBA00030904"/>
    </source>
</evidence>
<dbReference type="Gene3D" id="2.20.28.20">
    <property type="entry name" value="Methionyl-tRNA synthetase, Zn-domain"/>
    <property type="match status" value="1"/>
</dbReference>
<evidence type="ECO:0000256" key="4">
    <source>
        <dbReference type="ARBA" id="ARBA00022917"/>
    </source>
</evidence>
<dbReference type="PROSITE" id="PS00178">
    <property type="entry name" value="AA_TRNA_LIGASE_I"/>
    <property type="match status" value="1"/>
</dbReference>
<dbReference type="GO" id="GO:0005524">
    <property type="term" value="F:ATP binding"/>
    <property type="evidence" value="ECO:0007669"/>
    <property type="project" value="UniProtKB-KW"/>
</dbReference>
<evidence type="ECO:0000256" key="7">
    <source>
        <dbReference type="ARBA" id="ARBA00047364"/>
    </source>
</evidence>
<comment type="similarity">
    <text evidence="8">Belongs to the class-I aminoacyl-tRNA synthetase family.</text>
</comment>
<evidence type="ECO:0000256" key="5">
    <source>
        <dbReference type="ARBA" id="ARBA00023146"/>
    </source>
</evidence>
<keyword evidence="1 8" id="KW-0436">Ligase</keyword>
<keyword evidence="3 8" id="KW-0067">ATP-binding</keyword>
<dbReference type="PANTHER" id="PTHR45765">
    <property type="entry name" value="METHIONINE--TRNA LIGASE"/>
    <property type="match status" value="1"/>
</dbReference>
<dbReference type="EMBL" id="CP017316">
    <property type="protein sequence ID" value="AOT60670.1"/>
    <property type="molecule type" value="Genomic_DNA"/>
</dbReference>
<dbReference type="AlphaFoldDB" id="A0A1D8G5E2"/>
<evidence type="ECO:0000256" key="1">
    <source>
        <dbReference type="ARBA" id="ARBA00022598"/>
    </source>
</evidence>
<dbReference type="Pfam" id="PF09334">
    <property type="entry name" value="tRNA-synt_1g"/>
    <property type="match status" value="1"/>
</dbReference>
<keyword evidence="5 8" id="KW-0030">Aminoacyl-tRNA synthetase</keyword>
<dbReference type="InterPro" id="IPR001412">
    <property type="entry name" value="aa-tRNA-synth_I_CS"/>
</dbReference>
<evidence type="ECO:0000259" key="9">
    <source>
        <dbReference type="Pfam" id="PF09334"/>
    </source>
</evidence>
<dbReference type="SUPFAM" id="SSF52374">
    <property type="entry name" value="Nucleotidylyl transferase"/>
    <property type="match status" value="1"/>
</dbReference>
<name>A0A1D8G5E2_9ACTN</name>
<dbReference type="PATRIC" id="fig|285473.5.peg.3713"/>
<dbReference type="InterPro" id="IPR029038">
    <property type="entry name" value="MetRS_Zn"/>
</dbReference>
<accession>A0A1D8G5E2</accession>
<keyword evidence="2 8" id="KW-0547">Nucleotide-binding</keyword>
<dbReference type="OrthoDB" id="9810191at2"/>
<evidence type="ECO:0000313" key="11">
    <source>
        <dbReference type="Proteomes" id="UP000095349"/>
    </source>
</evidence>
<evidence type="ECO:0000256" key="8">
    <source>
        <dbReference type="RuleBase" id="RU363039"/>
    </source>
</evidence>
<evidence type="ECO:0000256" key="3">
    <source>
        <dbReference type="ARBA" id="ARBA00022840"/>
    </source>
</evidence>
<dbReference type="InterPro" id="IPR015413">
    <property type="entry name" value="Methionyl/Leucyl_tRNA_Synth"/>
</dbReference>
<gene>
    <name evidence="10" type="primary">metG_2</name>
    <name evidence="10" type="ORF">A4G23_03545</name>
</gene>
<feature type="domain" description="Methionyl/Leucyl tRNA synthetase" evidence="9">
    <location>
        <begin position="6"/>
        <end position="368"/>
    </location>
</feature>
<proteinExistence type="inferred from homology"/>
<protein>
    <recommendedName>
        <fullName evidence="6">Methionyl-tRNA synthetase</fullName>
    </recommendedName>
</protein>
<dbReference type="Gene3D" id="1.10.730.10">
    <property type="entry name" value="Isoleucyl-tRNA Synthetase, Domain 1"/>
    <property type="match status" value="1"/>
</dbReference>
<reference evidence="10 11" key="1">
    <citation type="submission" date="2016-09" db="EMBL/GenBank/DDBJ databases">
        <title>Streptomyces rubrolavendulae MJM4426 Genome sequencing and assembly.</title>
        <authorList>
            <person name="Kim J.-G."/>
        </authorList>
    </citation>
    <scope>NUCLEOTIDE SEQUENCE [LARGE SCALE GENOMIC DNA]</scope>
    <source>
        <strain evidence="10 11">MJM4426</strain>
    </source>
</reference>
<sequence length="530" mass="57422">MTTRTWITATPPTPNGDLHVGHLAGPYTAADVLRRFLTADGADVRLTTGLDDHQGYVAVRGIKDGGRKPEEVADHYGASVTRTWKAAAVEFDHIVRPRRDAGYQQFVQSFFSGLYEAGHIVPRTRPLPYCASCERWLYEGYLVGGCPLCGASSNGNACEPCGRPNECGDLTDPRCVPCGAPAELRDATRLYFPLAPFAERLAAFWAEVDMPPHLRALCERMLADGLPEIAVSHPADWGVPVPVDGYEDQRIFVWCEMAPGYLWEQDPRGGTLPETGPVQFFGFDNGYFHAVLFPALFLAHDEATPLPRAFVVNEFYQLDGLKFSTSRRHAVWVHEALAACGADVLRHHVLADRPNGRETSFNLEALERTRHHLATLWDGWLGRLLTAVERDCGGRVPEEAPAGRAWELLRGRLHRIADELREAYGVTGFDPRRAVALLDEAVACAADFGHVHAHERARPDGAAAHRRALAAQLAVAAALSAWAAPALPVGSARLAALLGVPANGRVDASALAPLPAGRAVTAPTGAVFGG</sequence>
<dbReference type="PANTHER" id="PTHR45765:SF1">
    <property type="entry name" value="METHIONINE--TRNA LIGASE, CYTOPLASMIC"/>
    <property type="match status" value="1"/>
</dbReference>
<evidence type="ECO:0000256" key="2">
    <source>
        <dbReference type="ARBA" id="ARBA00022741"/>
    </source>
</evidence>
<dbReference type="InterPro" id="IPR023458">
    <property type="entry name" value="Met-tRNA_ligase_1"/>
</dbReference>
<dbReference type="KEGG" id="srn:A4G23_03545"/>
<keyword evidence="11" id="KW-1185">Reference proteome</keyword>
<organism evidence="10 11">
    <name type="scientific">Streptomyces rubrolavendulae</name>
    <dbReference type="NCBI Taxonomy" id="285473"/>
    <lineage>
        <taxon>Bacteria</taxon>
        <taxon>Bacillati</taxon>
        <taxon>Actinomycetota</taxon>
        <taxon>Actinomycetes</taxon>
        <taxon>Kitasatosporales</taxon>
        <taxon>Streptomycetaceae</taxon>
        <taxon>Streptomyces</taxon>
    </lineage>
</organism>
<dbReference type="GO" id="GO:0005829">
    <property type="term" value="C:cytosol"/>
    <property type="evidence" value="ECO:0007669"/>
    <property type="project" value="TreeGrafter"/>
</dbReference>
<dbReference type="GO" id="GO:0004825">
    <property type="term" value="F:methionine-tRNA ligase activity"/>
    <property type="evidence" value="ECO:0007669"/>
    <property type="project" value="UniProtKB-EC"/>
</dbReference>
<dbReference type="InterPro" id="IPR033911">
    <property type="entry name" value="MetRS_core"/>
</dbReference>
<dbReference type="GO" id="GO:0006431">
    <property type="term" value="P:methionyl-tRNA aminoacylation"/>
    <property type="evidence" value="ECO:0007669"/>
    <property type="project" value="InterPro"/>
</dbReference>
<dbReference type="RefSeq" id="WP_069977753.1">
    <property type="nucleotide sequence ID" value="NZ_CP017316.1"/>
</dbReference>